<name>A0ABS8RK42_DATST</name>
<proteinExistence type="predicted"/>
<gene>
    <name evidence="2" type="ORF">HAX54_013326</name>
</gene>
<evidence type="ECO:0000256" key="1">
    <source>
        <dbReference type="SAM" id="MobiDB-lite"/>
    </source>
</evidence>
<feature type="non-terminal residue" evidence="2">
    <location>
        <position position="99"/>
    </location>
</feature>
<dbReference type="Proteomes" id="UP000823775">
    <property type="component" value="Unassembled WGS sequence"/>
</dbReference>
<evidence type="ECO:0000313" key="2">
    <source>
        <dbReference type="EMBL" id="MCD7446651.1"/>
    </source>
</evidence>
<comment type="caution">
    <text evidence="2">The sequence shown here is derived from an EMBL/GenBank/DDBJ whole genome shotgun (WGS) entry which is preliminary data.</text>
</comment>
<accession>A0ABS8RK42</accession>
<feature type="compositionally biased region" description="Basic and acidic residues" evidence="1">
    <location>
        <begin position="1"/>
        <end position="12"/>
    </location>
</feature>
<protein>
    <submittedName>
        <fullName evidence="2">Uncharacterized protein</fullName>
    </submittedName>
</protein>
<keyword evidence="3" id="KW-1185">Reference proteome</keyword>
<sequence>MGINSHVDHDFDSLGTSQGGSIGESDRVGVQEEFSWHLQENNHWIRHGGVVTAIMGPLQWMTGIDKWVLSGFQGLCPENTTLPKTPPFYHENPPSKLPI</sequence>
<reference evidence="2 3" key="1">
    <citation type="journal article" date="2021" name="BMC Genomics">
        <title>Datura genome reveals duplications of psychoactive alkaloid biosynthetic genes and high mutation rate following tissue culture.</title>
        <authorList>
            <person name="Rajewski A."/>
            <person name="Carter-House D."/>
            <person name="Stajich J."/>
            <person name="Litt A."/>
        </authorList>
    </citation>
    <scope>NUCLEOTIDE SEQUENCE [LARGE SCALE GENOMIC DNA]</scope>
    <source>
        <strain evidence="2">AR-01</strain>
    </source>
</reference>
<evidence type="ECO:0000313" key="3">
    <source>
        <dbReference type="Proteomes" id="UP000823775"/>
    </source>
</evidence>
<dbReference type="EMBL" id="JACEIK010000018">
    <property type="protein sequence ID" value="MCD7446651.1"/>
    <property type="molecule type" value="Genomic_DNA"/>
</dbReference>
<feature type="region of interest" description="Disordered" evidence="1">
    <location>
        <begin position="1"/>
        <end position="24"/>
    </location>
</feature>
<organism evidence="2 3">
    <name type="scientific">Datura stramonium</name>
    <name type="common">Jimsonweed</name>
    <name type="synonym">Common thornapple</name>
    <dbReference type="NCBI Taxonomy" id="4076"/>
    <lineage>
        <taxon>Eukaryota</taxon>
        <taxon>Viridiplantae</taxon>
        <taxon>Streptophyta</taxon>
        <taxon>Embryophyta</taxon>
        <taxon>Tracheophyta</taxon>
        <taxon>Spermatophyta</taxon>
        <taxon>Magnoliopsida</taxon>
        <taxon>eudicotyledons</taxon>
        <taxon>Gunneridae</taxon>
        <taxon>Pentapetalae</taxon>
        <taxon>asterids</taxon>
        <taxon>lamiids</taxon>
        <taxon>Solanales</taxon>
        <taxon>Solanaceae</taxon>
        <taxon>Solanoideae</taxon>
        <taxon>Datureae</taxon>
        <taxon>Datura</taxon>
    </lineage>
</organism>